<dbReference type="Proteomes" id="UP001516400">
    <property type="component" value="Unassembled WGS sequence"/>
</dbReference>
<reference evidence="1 2" key="1">
    <citation type="journal article" date="2021" name="BMC Biol.">
        <title>Horizontally acquired antibacterial genes associated with adaptive radiation of ladybird beetles.</title>
        <authorList>
            <person name="Li H.S."/>
            <person name="Tang X.F."/>
            <person name="Huang Y.H."/>
            <person name="Xu Z.Y."/>
            <person name="Chen M.L."/>
            <person name="Du X.Y."/>
            <person name="Qiu B.Y."/>
            <person name="Chen P.T."/>
            <person name="Zhang W."/>
            <person name="Slipinski A."/>
            <person name="Escalona H.E."/>
            <person name="Waterhouse R.M."/>
            <person name="Zwick A."/>
            <person name="Pang H."/>
        </authorList>
    </citation>
    <scope>NUCLEOTIDE SEQUENCE [LARGE SCALE GENOMIC DNA]</scope>
    <source>
        <strain evidence="1">SYSU2018</strain>
    </source>
</reference>
<dbReference type="AlphaFoldDB" id="A0ABD2NSV1"/>
<sequence length="62" mass="7431">MNKHAVLELALQSTKDYLKKGKITWIFRRFLDENRMLSGKIIHFIIDIFNEKLCGIKIMYLM</sequence>
<organism evidence="1 2">
    <name type="scientific">Cryptolaemus montrouzieri</name>
    <dbReference type="NCBI Taxonomy" id="559131"/>
    <lineage>
        <taxon>Eukaryota</taxon>
        <taxon>Metazoa</taxon>
        <taxon>Ecdysozoa</taxon>
        <taxon>Arthropoda</taxon>
        <taxon>Hexapoda</taxon>
        <taxon>Insecta</taxon>
        <taxon>Pterygota</taxon>
        <taxon>Neoptera</taxon>
        <taxon>Endopterygota</taxon>
        <taxon>Coleoptera</taxon>
        <taxon>Polyphaga</taxon>
        <taxon>Cucujiformia</taxon>
        <taxon>Coccinelloidea</taxon>
        <taxon>Coccinellidae</taxon>
        <taxon>Scymninae</taxon>
        <taxon>Scymnini</taxon>
        <taxon>Cryptolaemus</taxon>
    </lineage>
</organism>
<protein>
    <submittedName>
        <fullName evidence="1">Uncharacterized protein</fullName>
    </submittedName>
</protein>
<name>A0ABD2NSV1_9CUCU</name>
<gene>
    <name evidence="1" type="ORF">HHI36_004854</name>
</gene>
<accession>A0ABD2NSV1</accession>
<dbReference type="EMBL" id="JABFTP020000144">
    <property type="protein sequence ID" value="KAL3281648.1"/>
    <property type="molecule type" value="Genomic_DNA"/>
</dbReference>
<keyword evidence="2" id="KW-1185">Reference proteome</keyword>
<proteinExistence type="predicted"/>
<comment type="caution">
    <text evidence="1">The sequence shown here is derived from an EMBL/GenBank/DDBJ whole genome shotgun (WGS) entry which is preliminary data.</text>
</comment>
<evidence type="ECO:0000313" key="2">
    <source>
        <dbReference type="Proteomes" id="UP001516400"/>
    </source>
</evidence>
<evidence type="ECO:0000313" key="1">
    <source>
        <dbReference type="EMBL" id="KAL3281648.1"/>
    </source>
</evidence>